<keyword evidence="3" id="KW-1003">Cell membrane</keyword>
<dbReference type="InterPro" id="IPR005829">
    <property type="entry name" value="Sugar_transporter_CS"/>
</dbReference>
<dbReference type="EMBL" id="JBHLZU010000023">
    <property type="protein sequence ID" value="MFB9907606.1"/>
    <property type="molecule type" value="Genomic_DNA"/>
</dbReference>
<dbReference type="InterPro" id="IPR036259">
    <property type="entry name" value="MFS_trans_sf"/>
</dbReference>
<feature type="transmembrane region" description="Helical" evidence="7">
    <location>
        <begin position="303"/>
        <end position="322"/>
    </location>
</feature>
<feature type="transmembrane region" description="Helical" evidence="7">
    <location>
        <begin position="328"/>
        <end position="350"/>
    </location>
</feature>
<gene>
    <name evidence="9" type="ORF">ACFFQA_27040</name>
</gene>
<dbReference type="RefSeq" id="WP_377858076.1">
    <property type="nucleotide sequence ID" value="NZ_JBHLZU010000023.1"/>
</dbReference>
<feature type="transmembrane region" description="Helical" evidence="7">
    <location>
        <begin position="86"/>
        <end position="105"/>
    </location>
</feature>
<organism evidence="9 10">
    <name type="scientific">Allokutzneria oryzae</name>
    <dbReference type="NCBI Taxonomy" id="1378989"/>
    <lineage>
        <taxon>Bacteria</taxon>
        <taxon>Bacillati</taxon>
        <taxon>Actinomycetota</taxon>
        <taxon>Actinomycetes</taxon>
        <taxon>Pseudonocardiales</taxon>
        <taxon>Pseudonocardiaceae</taxon>
        <taxon>Allokutzneria</taxon>
    </lineage>
</organism>
<keyword evidence="4 7" id="KW-0812">Transmembrane</keyword>
<feature type="transmembrane region" description="Helical" evidence="7">
    <location>
        <begin position="389"/>
        <end position="414"/>
    </location>
</feature>
<dbReference type="PANTHER" id="PTHR43045:SF2">
    <property type="entry name" value="INNER MEMBRANE METABOLITE TRANSPORT PROTEIN YHJE"/>
    <property type="match status" value="1"/>
</dbReference>
<dbReference type="CDD" id="cd17369">
    <property type="entry name" value="MFS_ShiA_like"/>
    <property type="match status" value="1"/>
</dbReference>
<evidence type="ECO:0000259" key="8">
    <source>
        <dbReference type="PROSITE" id="PS50850"/>
    </source>
</evidence>
<sequence>MTVHTEAPTRRIAFASFAGTAIEFYDFFVYGTAAALVFPTLFFPALGATAGTVAAFASFAVAFIARPLGAALFGHLGDRLGRKRTLTYTLLLMGVSTMGVGLLPGAESIGIAAPVILVVLRFLQGIAVGGEWGGAALLAVEYSTASSRGRSGMYPQLGPGTAFALTSVTFLVTGATMSHEAFMSWGWRIPFLLSVLLVAVGLYVRLRIEETPVFRAASKTHLRSPLREAFSRHSKQILLAGGALSAAFGLNYIGTVYLTSYGTAVLHLPQPTMLLLGVIGGVVLVAATAAGALYSDRVGRRRVILSGNVAAVACGIVVFPIIDTGNVVLVGVGLCLLLVIGGAILGPAAAYMAELFETEHRYTAVGLSYNLATVLGGAVPPLVATALQATYGSIAVGVLMSMYGVLALVCVLALPETRERSLVG</sequence>
<evidence type="ECO:0000313" key="9">
    <source>
        <dbReference type="EMBL" id="MFB9907606.1"/>
    </source>
</evidence>
<keyword evidence="10" id="KW-1185">Reference proteome</keyword>
<feature type="domain" description="Major facilitator superfamily (MFS) profile" evidence="8">
    <location>
        <begin position="12"/>
        <end position="418"/>
    </location>
</feature>
<dbReference type="InterPro" id="IPR020846">
    <property type="entry name" value="MFS_dom"/>
</dbReference>
<reference evidence="9 10" key="1">
    <citation type="submission" date="2024-09" db="EMBL/GenBank/DDBJ databases">
        <authorList>
            <person name="Sun Q."/>
            <person name="Mori K."/>
        </authorList>
    </citation>
    <scope>NUCLEOTIDE SEQUENCE [LARGE SCALE GENOMIC DNA]</scope>
    <source>
        <strain evidence="9 10">TBRC 7907</strain>
    </source>
</reference>
<evidence type="ECO:0000256" key="3">
    <source>
        <dbReference type="ARBA" id="ARBA00022475"/>
    </source>
</evidence>
<dbReference type="SUPFAM" id="SSF103473">
    <property type="entry name" value="MFS general substrate transporter"/>
    <property type="match status" value="1"/>
</dbReference>
<evidence type="ECO:0000256" key="2">
    <source>
        <dbReference type="ARBA" id="ARBA00022448"/>
    </source>
</evidence>
<feature type="transmembrane region" description="Helical" evidence="7">
    <location>
        <begin position="362"/>
        <end position="383"/>
    </location>
</feature>
<keyword evidence="5 7" id="KW-1133">Transmembrane helix</keyword>
<dbReference type="InterPro" id="IPR011701">
    <property type="entry name" value="MFS"/>
</dbReference>
<comment type="subcellular location">
    <subcellularLocation>
        <location evidence="1">Cell membrane</location>
        <topology evidence="1">Multi-pass membrane protein</topology>
    </subcellularLocation>
</comment>
<dbReference type="Proteomes" id="UP001589693">
    <property type="component" value="Unassembled WGS sequence"/>
</dbReference>
<feature type="transmembrane region" description="Helical" evidence="7">
    <location>
        <begin position="12"/>
        <end position="36"/>
    </location>
</feature>
<dbReference type="Gene3D" id="1.20.1250.20">
    <property type="entry name" value="MFS general substrate transporter like domains"/>
    <property type="match status" value="1"/>
</dbReference>
<evidence type="ECO:0000256" key="6">
    <source>
        <dbReference type="ARBA" id="ARBA00023136"/>
    </source>
</evidence>
<feature type="transmembrane region" description="Helical" evidence="7">
    <location>
        <begin position="272"/>
        <end position="294"/>
    </location>
</feature>
<feature type="transmembrane region" description="Helical" evidence="7">
    <location>
        <begin position="237"/>
        <end position="260"/>
    </location>
</feature>
<comment type="caution">
    <text evidence="9">The sequence shown here is derived from an EMBL/GenBank/DDBJ whole genome shotgun (WGS) entry which is preliminary data.</text>
</comment>
<evidence type="ECO:0000256" key="5">
    <source>
        <dbReference type="ARBA" id="ARBA00022989"/>
    </source>
</evidence>
<protein>
    <submittedName>
        <fullName evidence="9">MFS transporter</fullName>
    </submittedName>
</protein>
<proteinExistence type="predicted"/>
<keyword evidence="6 7" id="KW-0472">Membrane</keyword>
<feature type="transmembrane region" description="Helical" evidence="7">
    <location>
        <begin position="185"/>
        <end position="206"/>
    </location>
</feature>
<name>A0ABV6A6R0_9PSEU</name>
<dbReference type="PROSITE" id="PS50850">
    <property type="entry name" value="MFS"/>
    <property type="match status" value="1"/>
</dbReference>
<dbReference type="PROSITE" id="PS00216">
    <property type="entry name" value="SUGAR_TRANSPORT_1"/>
    <property type="match status" value="1"/>
</dbReference>
<keyword evidence="2" id="KW-0813">Transport</keyword>
<dbReference type="PROSITE" id="PS00217">
    <property type="entry name" value="SUGAR_TRANSPORT_2"/>
    <property type="match status" value="1"/>
</dbReference>
<evidence type="ECO:0000256" key="7">
    <source>
        <dbReference type="SAM" id="Phobius"/>
    </source>
</evidence>
<feature type="transmembrane region" description="Helical" evidence="7">
    <location>
        <begin position="111"/>
        <end position="140"/>
    </location>
</feature>
<dbReference type="PANTHER" id="PTHR43045">
    <property type="entry name" value="SHIKIMATE TRANSPORTER"/>
    <property type="match status" value="1"/>
</dbReference>
<accession>A0ABV6A6R0</accession>
<feature type="transmembrane region" description="Helical" evidence="7">
    <location>
        <begin position="161"/>
        <end position="179"/>
    </location>
</feature>
<evidence type="ECO:0000256" key="4">
    <source>
        <dbReference type="ARBA" id="ARBA00022692"/>
    </source>
</evidence>
<evidence type="ECO:0000256" key="1">
    <source>
        <dbReference type="ARBA" id="ARBA00004651"/>
    </source>
</evidence>
<dbReference type="Pfam" id="PF07690">
    <property type="entry name" value="MFS_1"/>
    <property type="match status" value="1"/>
</dbReference>
<evidence type="ECO:0000313" key="10">
    <source>
        <dbReference type="Proteomes" id="UP001589693"/>
    </source>
</evidence>